<name>A0A4R8ISW2_9GAMM</name>
<dbReference type="OrthoDB" id="7064973at2"/>
<evidence type="ECO:0000256" key="3">
    <source>
        <dbReference type="SAM" id="SignalP"/>
    </source>
</evidence>
<organism evidence="4 5">
    <name type="scientific">Thiohalophilus thiocyanatoxydans</name>
    <dbReference type="NCBI Taxonomy" id="381308"/>
    <lineage>
        <taxon>Bacteria</taxon>
        <taxon>Pseudomonadati</taxon>
        <taxon>Pseudomonadota</taxon>
        <taxon>Gammaproteobacteria</taxon>
        <taxon>Thiohalomonadales</taxon>
        <taxon>Thiohalophilaceae</taxon>
        <taxon>Thiohalophilus</taxon>
    </lineage>
</organism>
<dbReference type="AlphaFoldDB" id="A0A4R8ISW2"/>
<evidence type="ECO:0000313" key="5">
    <source>
        <dbReference type="Proteomes" id="UP000294914"/>
    </source>
</evidence>
<accession>A0A4R8ISW2</accession>
<gene>
    <name evidence="4" type="ORF">EDC23_0504</name>
</gene>
<protein>
    <recommendedName>
        <fullName evidence="6">DUF4124 domain-containing protein</fullName>
    </recommendedName>
</protein>
<feature type="chain" id="PRO_5020816807" description="DUF4124 domain-containing protein" evidence="3">
    <location>
        <begin position="27"/>
        <end position="209"/>
    </location>
</feature>
<dbReference type="EMBL" id="SOQX01000001">
    <property type="protein sequence ID" value="TDY04132.1"/>
    <property type="molecule type" value="Genomic_DNA"/>
</dbReference>
<feature type="region of interest" description="Disordered" evidence="2">
    <location>
        <begin position="68"/>
        <end position="101"/>
    </location>
</feature>
<comment type="caution">
    <text evidence="4">The sequence shown here is derived from an EMBL/GenBank/DDBJ whole genome shotgun (WGS) entry which is preliminary data.</text>
</comment>
<feature type="compositionally biased region" description="Basic and acidic residues" evidence="2">
    <location>
        <begin position="77"/>
        <end position="101"/>
    </location>
</feature>
<proteinExistence type="predicted"/>
<feature type="signal peptide" evidence="3">
    <location>
        <begin position="1"/>
        <end position="26"/>
    </location>
</feature>
<evidence type="ECO:0008006" key="6">
    <source>
        <dbReference type="Google" id="ProtNLM"/>
    </source>
</evidence>
<dbReference type="Proteomes" id="UP000294914">
    <property type="component" value="Unassembled WGS sequence"/>
</dbReference>
<keyword evidence="1" id="KW-0175">Coiled coil</keyword>
<feature type="coiled-coil region" evidence="1">
    <location>
        <begin position="128"/>
        <end position="205"/>
    </location>
</feature>
<evidence type="ECO:0000256" key="1">
    <source>
        <dbReference type="SAM" id="Coils"/>
    </source>
</evidence>
<dbReference type="RefSeq" id="WP_134080774.1">
    <property type="nucleotide sequence ID" value="NZ_SOQX01000001.1"/>
</dbReference>
<sequence>MLSESRLVTRLCLLGLLGAFAPATLAEAYKCWTNEDGIRECGESVPPEYSQQRIEILNRHGVVIDIEEPARTPAQLEQEKRASKQRESEAQQKKEKRRQDHILLSTFTTERDLKLYHQDKRESIEGQVEITRSSNQAHQENLKALKKRAANLERRGEPLPDNLLEKMEQLKRQIANNERFIANKQQELERLNEQYKTRLKRYRELTSSD</sequence>
<evidence type="ECO:0000256" key="2">
    <source>
        <dbReference type="SAM" id="MobiDB-lite"/>
    </source>
</evidence>
<keyword evidence="5" id="KW-1185">Reference proteome</keyword>
<reference evidence="4 5" key="1">
    <citation type="submission" date="2019-03" db="EMBL/GenBank/DDBJ databases">
        <title>Genomic Encyclopedia of Type Strains, Phase IV (KMG-IV): sequencing the most valuable type-strain genomes for metagenomic binning, comparative biology and taxonomic classification.</title>
        <authorList>
            <person name="Goeker M."/>
        </authorList>
    </citation>
    <scope>NUCLEOTIDE SEQUENCE [LARGE SCALE GENOMIC DNA]</scope>
    <source>
        <strain evidence="4 5">DSM 16326</strain>
    </source>
</reference>
<keyword evidence="3" id="KW-0732">Signal</keyword>
<evidence type="ECO:0000313" key="4">
    <source>
        <dbReference type="EMBL" id="TDY04132.1"/>
    </source>
</evidence>